<feature type="compositionally biased region" description="Basic and acidic residues" evidence="1">
    <location>
        <begin position="398"/>
        <end position="434"/>
    </location>
</feature>
<evidence type="ECO:0000256" key="1">
    <source>
        <dbReference type="SAM" id="MobiDB-lite"/>
    </source>
</evidence>
<organism evidence="2 3">
    <name type="scientific">Marchantia polymorpha subsp. ruderalis</name>
    <dbReference type="NCBI Taxonomy" id="1480154"/>
    <lineage>
        <taxon>Eukaryota</taxon>
        <taxon>Viridiplantae</taxon>
        <taxon>Streptophyta</taxon>
        <taxon>Embryophyta</taxon>
        <taxon>Marchantiophyta</taxon>
        <taxon>Marchantiopsida</taxon>
        <taxon>Marchantiidae</taxon>
        <taxon>Marchantiales</taxon>
        <taxon>Marchantiaceae</taxon>
        <taxon>Marchantia</taxon>
    </lineage>
</organism>
<feature type="region of interest" description="Disordered" evidence="1">
    <location>
        <begin position="306"/>
        <end position="446"/>
    </location>
</feature>
<comment type="caution">
    <text evidence="2">The sequence shown here is derived from an EMBL/GenBank/DDBJ whole genome shotgun (WGS) entry which is preliminary data.</text>
</comment>
<proteinExistence type="predicted"/>
<feature type="compositionally biased region" description="Polar residues" evidence="1">
    <location>
        <begin position="333"/>
        <end position="342"/>
    </location>
</feature>
<feature type="region of interest" description="Disordered" evidence="1">
    <location>
        <begin position="161"/>
        <end position="225"/>
    </location>
</feature>
<feature type="compositionally biased region" description="Basic and acidic residues" evidence="1">
    <location>
        <begin position="205"/>
        <end position="225"/>
    </location>
</feature>
<feature type="compositionally biased region" description="Basic and acidic residues" evidence="1">
    <location>
        <begin position="161"/>
        <end position="174"/>
    </location>
</feature>
<name>A0A176W889_MARPO</name>
<feature type="compositionally biased region" description="Basic and acidic residues" evidence="1">
    <location>
        <begin position="319"/>
        <end position="328"/>
    </location>
</feature>
<feature type="compositionally biased region" description="Low complexity" evidence="1">
    <location>
        <begin position="378"/>
        <end position="390"/>
    </location>
</feature>
<reference evidence="2" key="1">
    <citation type="submission" date="2016-03" db="EMBL/GenBank/DDBJ databases">
        <title>Mechanisms controlling the formation of the plant cell surface in tip-growing cells are functionally conserved among land plants.</title>
        <authorList>
            <person name="Honkanen S."/>
            <person name="Jones V.A."/>
            <person name="Morieri G."/>
            <person name="Champion C."/>
            <person name="Hetherington A.J."/>
            <person name="Kelly S."/>
            <person name="Saint-Marcoux D."/>
            <person name="Proust H."/>
            <person name="Prescott H."/>
            <person name="Dolan L."/>
        </authorList>
    </citation>
    <scope>NUCLEOTIDE SEQUENCE [LARGE SCALE GENOMIC DNA]</scope>
    <source>
        <tissue evidence="2">Whole gametophyte</tissue>
    </source>
</reference>
<accession>A0A176W889</accession>
<evidence type="ECO:0000313" key="2">
    <source>
        <dbReference type="EMBL" id="OAE29287.1"/>
    </source>
</evidence>
<dbReference type="EMBL" id="LVLJ01001475">
    <property type="protein sequence ID" value="OAE29287.1"/>
    <property type="molecule type" value="Genomic_DNA"/>
</dbReference>
<feature type="compositionally biased region" description="Basic and acidic residues" evidence="1">
    <location>
        <begin position="241"/>
        <end position="261"/>
    </location>
</feature>
<feature type="region of interest" description="Disordered" evidence="1">
    <location>
        <begin position="241"/>
        <end position="268"/>
    </location>
</feature>
<evidence type="ECO:0000313" key="3">
    <source>
        <dbReference type="Proteomes" id="UP000077202"/>
    </source>
</evidence>
<dbReference type="AlphaFoldDB" id="A0A176W889"/>
<gene>
    <name evidence="2" type="ORF">AXG93_3102s1130</name>
</gene>
<sequence length="446" mass="52018">MVETLERFWMQQDDSFITFLQRMKESGMDEHKGPQIRKLYLELAELWPEGWMDNHGIKGAVFRAKERQRKQNKLKVGHEMKPEEFVDAKENESQKVAQVLSCSGNWPNNQLPVLLPFADMEITEDSLQFPKTSQNHLEAKEGCNFQWMGEEKRRRKEALMSEKRNFDSAVERHTSTSSAPTYVPPVKALPSSKEKLTIKSSSKQRVHESSRRVDEDNRRVGEEVSNRHVEEIRRLVVEEKRRGSEQRLDDRPSKRIDESGMNRENGFHSSLAKEKQKLRLEDGMKVRRSEDLLSVKRKLPRKNYEGKIIEHSARKRPKKEISDNHGIDIGRSANHSLLTSPLQKLKRKKLRPTSEAKPYPSLRISPSSVHVSSKTERYLSSSYLPSNRSSGITTGRSGDSDRIREDRPRENREDRVREMMDRPREMTDRPRDVARWPSEASRLLKD</sequence>
<keyword evidence="3" id="KW-1185">Reference proteome</keyword>
<dbReference type="Proteomes" id="UP000077202">
    <property type="component" value="Unassembled WGS sequence"/>
</dbReference>
<protein>
    <submittedName>
        <fullName evidence="2">Uncharacterized protein</fullName>
    </submittedName>
</protein>